<dbReference type="InterPro" id="IPR002937">
    <property type="entry name" value="Amino_oxidase"/>
</dbReference>
<dbReference type="GO" id="GO:0016491">
    <property type="term" value="F:oxidoreductase activity"/>
    <property type="evidence" value="ECO:0007669"/>
    <property type="project" value="InterPro"/>
</dbReference>
<dbReference type="OrthoDB" id="9767561at2"/>
<dbReference type="Pfam" id="PF01593">
    <property type="entry name" value="Amino_oxidase"/>
    <property type="match status" value="1"/>
</dbReference>
<dbReference type="PANTHER" id="PTHR42841">
    <property type="entry name" value="AMINE OXIDASE"/>
    <property type="match status" value="1"/>
</dbReference>
<gene>
    <name evidence="2" type="ORF">BC343_19630</name>
</gene>
<dbReference type="AlphaFoldDB" id="A0A1S9P6R7"/>
<evidence type="ECO:0000313" key="2">
    <source>
        <dbReference type="EMBL" id="OOQ56639.1"/>
    </source>
</evidence>
<dbReference type="Proteomes" id="UP000189739">
    <property type="component" value="Unassembled WGS sequence"/>
</dbReference>
<proteinExistence type="predicted"/>
<organism evidence="2 3">
    <name type="scientific">Mucilaginibacter pedocola</name>
    <dbReference type="NCBI Taxonomy" id="1792845"/>
    <lineage>
        <taxon>Bacteria</taxon>
        <taxon>Pseudomonadati</taxon>
        <taxon>Bacteroidota</taxon>
        <taxon>Sphingobacteriia</taxon>
        <taxon>Sphingobacteriales</taxon>
        <taxon>Sphingobacteriaceae</taxon>
        <taxon>Mucilaginibacter</taxon>
    </lineage>
</organism>
<evidence type="ECO:0000313" key="3">
    <source>
        <dbReference type="Proteomes" id="UP000189739"/>
    </source>
</evidence>
<protein>
    <recommendedName>
        <fullName evidence="1">Amine oxidase domain-containing protein</fullName>
    </recommendedName>
</protein>
<dbReference type="STRING" id="1792845.BC343_19630"/>
<dbReference type="Gene3D" id="3.50.50.60">
    <property type="entry name" value="FAD/NAD(P)-binding domain"/>
    <property type="match status" value="1"/>
</dbReference>
<comment type="caution">
    <text evidence="2">The sequence shown here is derived from an EMBL/GenBank/DDBJ whole genome shotgun (WGS) entry which is preliminary data.</text>
</comment>
<evidence type="ECO:0000259" key="1">
    <source>
        <dbReference type="Pfam" id="PF01593"/>
    </source>
</evidence>
<sequence>MAPMEKGTDVLIIGAGLAGLTAAKVLKAAGVRIKILEASDGIGGRVRTDQADGFLLDRGFQVLLTAYPEAKRFLDYDRLDLKAFDPGALILGAKDVSEIGDPLRRPLSLFQTLASSAGTLADKLKMLRLKLKLSGTSVDEIFSVPEIPTLAYLRQEGFSEQMIDRFFKPFMTGIFLETELATSSRMFEFVFKMFSEGDAAIPAQGIGMIPKQLADGLTAEELILNEKVRSIERDCVTTMTGNTYRSSSVLIATNELDLPLPFQRPVKKWHQVTNLYFAAPKPPFNKPVIALNTMEHRLVNNVAVMSEISKAYSTVGGALISVSIVADITHFSNERLQAEVIREMAVWYPDAFNWQHLRTYRINYALPQDQHVSNEPYTIKLNDYCFICGDHLSNGSINAAMKSGRLAAEEILKTKPINDETKTAG</sequence>
<dbReference type="SUPFAM" id="SSF51905">
    <property type="entry name" value="FAD/NAD(P)-binding domain"/>
    <property type="match status" value="1"/>
</dbReference>
<reference evidence="2 3" key="1">
    <citation type="submission" date="2016-07" db="EMBL/GenBank/DDBJ databases">
        <title>Genomic analysis of zinc-resistant bacterium Mucilaginibacter pedocola TBZ30.</title>
        <authorList>
            <person name="Huang J."/>
            <person name="Tang J."/>
        </authorList>
    </citation>
    <scope>NUCLEOTIDE SEQUENCE [LARGE SCALE GENOMIC DNA]</scope>
    <source>
        <strain evidence="2 3">TBZ30</strain>
    </source>
</reference>
<dbReference type="EMBL" id="MBTF01000039">
    <property type="protein sequence ID" value="OOQ56639.1"/>
    <property type="molecule type" value="Genomic_DNA"/>
</dbReference>
<dbReference type="InterPro" id="IPR036188">
    <property type="entry name" value="FAD/NAD-bd_sf"/>
</dbReference>
<name>A0A1S9P6R7_9SPHI</name>
<keyword evidence="3" id="KW-1185">Reference proteome</keyword>
<accession>A0A1S9P6R7</accession>
<feature type="domain" description="Amine oxidase" evidence="1">
    <location>
        <begin position="17"/>
        <end position="412"/>
    </location>
</feature>